<reference evidence="3 4" key="1">
    <citation type="submission" date="2020-08" db="EMBL/GenBank/DDBJ databases">
        <title>Genomic Encyclopedia of Type Strains, Phase IV (KMG-V): Genome sequencing to study the core and pangenomes of soil and plant-associated prokaryotes.</title>
        <authorList>
            <person name="Whitman W."/>
        </authorList>
    </citation>
    <scope>NUCLEOTIDE SEQUENCE [LARGE SCALE GENOMIC DNA]</scope>
    <source>
        <strain evidence="2 3">SEMIA 402</strain>
        <strain evidence="1 4">SEMIA 4087</strain>
    </source>
</reference>
<evidence type="ECO:0000313" key="1">
    <source>
        <dbReference type="EMBL" id="MBB4228618.1"/>
    </source>
</evidence>
<gene>
    <name evidence="1" type="ORF">GGD56_002460</name>
    <name evidence="2" type="ORF">GGE12_006054</name>
</gene>
<name>A0A7W6WHZ4_9HYPH</name>
<proteinExistence type="predicted"/>
<organism evidence="2 3">
    <name type="scientific">Rhizobium mongolense</name>
    <dbReference type="NCBI Taxonomy" id="57676"/>
    <lineage>
        <taxon>Bacteria</taxon>
        <taxon>Pseudomonadati</taxon>
        <taxon>Pseudomonadota</taxon>
        <taxon>Alphaproteobacteria</taxon>
        <taxon>Hyphomicrobiales</taxon>
        <taxon>Rhizobiaceae</taxon>
        <taxon>Rhizobium/Agrobacterium group</taxon>
        <taxon>Rhizobium</taxon>
    </lineage>
</organism>
<evidence type="ECO:0000313" key="4">
    <source>
        <dbReference type="Proteomes" id="UP000551353"/>
    </source>
</evidence>
<dbReference type="EMBL" id="JACIFX010000003">
    <property type="protein sequence ID" value="MBB4228618.1"/>
    <property type="molecule type" value="Genomic_DNA"/>
</dbReference>
<evidence type="ECO:0000313" key="3">
    <source>
        <dbReference type="Proteomes" id="UP000533641"/>
    </source>
</evidence>
<comment type="caution">
    <text evidence="2">The sequence shown here is derived from an EMBL/GenBank/DDBJ whole genome shotgun (WGS) entry which is preliminary data.</text>
</comment>
<dbReference type="EMBL" id="JACIGM010000017">
    <property type="protein sequence ID" value="MBB4278243.1"/>
    <property type="molecule type" value="Genomic_DNA"/>
</dbReference>
<dbReference type="Proteomes" id="UP000533641">
    <property type="component" value="Unassembled WGS sequence"/>
</dbReference>
<protein>
    <submittedName>
        <fullName evidence="2">Uncharacterized protein</fullName>
    </submittedName>
</protein>
<keyword evidence="4" id="KW-1185">Reference proteome</keyword>
<dbReference type="Proteomes" id="UP000551353">
    <property type="component" value="Unassembled WGS sequence"/>
</dbReference>
<dbReference type="AlphaFoldDB" id="A0A7W6WHZ4"/>
<evidence type="ECO:0000313" key="2">
    <source>
        <dbReference type="EMBL" id="MBB4278243.1"/>
    </source>
</evidence>
<accession>A0A7W6WHZ4</accession>
<sequence length="29" mass="3181">MRQSSFNQIEGLGTADDGIGLMRRSNVAR</sequence>